<name>A0A239M1J1_9BACT</name>
<keyword evidence="2" id="KW-1185">Reference proteome</keyword>
<gene>
    <name evidence="1" type="ORF">SAMN06296052_1644</name>
</gene>
<evidence type="ECO:0000313" key="2">
    <source>
        <dbReference type="Proteomes" id="UP000198432"/>
    </source>
</evidence>
<organism evidence="1 2">
    <name type="scientific">Pontibacter ummariensis</name>
    <dbReference type="NCBI Taxonomy" id="1610492"/>
    <lineage>
        <taxon>Bacteria</taxon>
        <taxon>Pseudomonadati</taxon>
        <taxon>Bacteroidota</taxon>
        <taxon>Cytophagia</taxon>
        <taxon>Cytophagales</taxon>
        <taxon>Hymenobacteraceae</taxon>
        <taxon>Pontibacter</taxon>
    </lineage>
</organism>
<dbReference type="RefSeq" id="WP_258179146.1">
    <property type="nucleotide sequence ID" value="NZ_FZOQ01000064.1"/>
</dbReference>
<dbReference type="EMBL" id="FZOQ01000064">
    <property type="protein sequence ID" value="SNT36420.1"/>
    <property type="molecule type" value="Genomic_DNA"/>
</dbReference>
<sequence>MAFIGGAEILNVLKEERPEERKSRYWAFLLGAGACAVLLLAL</sequence>
<accession>A0A239M1J1</accession>
<protein>
    <submittedName>
        <fullName evidence="1">Uncharacterized protein</fullName>
    </submittedName>
</protein>
<proteinExistence type="predicted"/>
<dbReference type="Proteomes" id="UP000198432">
    <property type="component" value="Unassembled WGS sequence"/>
</dbReference>
<dbReference type="AlphaFoldDB" id="A0A239M1J1"/>
<evidence type="ECO:0000313" key="1">
    <source>
        <dbReference type="EMBL" id="SNT36420.1"/>
    </source>
</evidence>
<reference evidence="2" key="1">
    <citation type="submission" date="2017-06" db="EMBL/GenBank/DDBJ databases">
        <authorList>
            <person name="Varghese N."/>
            <person name="Submissions S."/>
        </authorList>
    </citation>
    <scope>NUCLEOTIDE SEQUENCE [LARGE SCALE GENOMIC DNA]</scope>
    <source>
        <strain evidence="2">NKM1</strain>
    </source>
</reference>